<keyword evidence="3" id="KW-1185">Reference proteome</keyword>
<proteinExistence type="predicted"/>
<dbReference type="OrthoDB" id="361102at2759"/>
<dbReference type="GO" id="GO:0006367">
    <property type="term" value="P:transcription initiation at RNA polymerase II promoter"/>
    <property type="evidence" value="ECO:0007669"/>
    <property type="project" value="TreeGrafter"/>
</dbReference>
<feature type="compositionally biased region" description="Polar residues" evidence="1">
    <location>
        <begin position="263"/>
        <end position="281"/>
    </location>
</feature>
<dbReference type="AlphaFoldDB" id="A0A9W8A130"/>
<organism evidence="2 3">
    <name type="scientific">Mycoemilia scoparia</name>
    <dbReference type="NCBI Taxonomy" id="417184"/>
    <lineage>
        <taxon>Eukaryota</taxon>
        <taxon>Fungi</taxon>
        <taxon>Fungi incertae sedis</taxon>
        <taxon>Zoopagomycota</taxon>
        <taxon>Kickxellomycotina</taxon>
        <taxon>Kickxellomycetes</taxon>
        <taxon>Kickxellales</taxon>
        <taxon>Kickxellaceae</taxon>
        <taxon>Mycoemilia</taxon>
    </lineage>
</organism>
<gene>
    <name evidence="2" type="ORF">H4219_004021</name>
</gene>
<dbReference type="Proteomes" id="UP001150538">
    <property type="component" value="Unassembled WGS sequence"/>
</dbReference>
<dbReference type="GO" id="GO:0005673">
    <property type="term" value="C:transcription factor TFIIE complex"/>
    <property type="evidence" value="ECO:0007669"/>
    <property type="project" value="TreeGrafter"/>
</dbReference>
<sequence length="434" mass="49526">MNGILHISEKRSDLRKQDQTKVPRTYYHLDFKLFVDVVKWKVWKLQKIVQERVNEKPTHKEYLCSNDSCDASYSTMEALPLIDYMGIFRCEVCSSELIDNKKALESLASESLMATMSKQCRKIIDLLKETDKIILPLPIPLEKVPPPDYEGDDFAGFNLKSGKQANGKDISIAGDSGVRTGQIVVEFGPDLSSKEAAKLREQEVDQKRKQNALPPWHIWSTVSYTQMVPDEKIVPAARIEHEKRISHLRKSHTHSGMDERSKTQNGSTASSTALGSRSHSAPQPFFDKQDDESDDEQREQYFSDYYNIYARKVGIELKPDAKGRFFSILAQFKACEKLEREALEIEREYQSKHHPEKSSVVKLDSNFIPKSSDAAERLRRARNRRKRLFDFLEPGASNESTSQPAKRTQLENGHSGGERKSTNKQANTSQTLKV</sequence>
<evidence type="ECO:0008006" key="4">
    <source>
        <dbReference type="Google" id="ProtNLM"/>
    </source>
</evidence>
<dbReference type="PANTHER" id="PTHR13097">
    <property type="entry name" value="TRANSCRIPTION INITIATION FACTOR IIE, ALPHA SUBUNIT"/>
    <property type="match status" value="1"/>
</dbReference>
<dbReference type="SUPFAM" id="SSF57783">
    <property type="entry name" value="Zinc beta-ribbon"/>
    <property type="match status" value="1"/>
</dbReference>
<accession>A0A9W8A130</accession>
<dbReference type="InterPro" id="IPR013083">
    <property type="entry name" value="Znf_RING/FYVE/PHD"/>
</dbReference>
<dbReference type="PANTHER" id="PTHR13097:SF7">
    <property type="entry name" value="GENERAL TRANSCRIPTION FACTOR IIE SUBUNIT 1"/>
    <property type="match status" value="1"/>
</dbReference>
<reference evidence="2" key="1">
    <citation type="submission" date="2022-07" db="EMBL/GenBank/DDBJ databases">
        <title>Phylogenomic reconstructions and comparative analyses of Kickxellomycotina fungi.</title>
        <authorList>
            <person name="Reynolds N.K."/>
            <person name="Stajich J.E."/>
            <person name="Barry K."/>
            <person name="Grigoriev I.V."/>
            <person name="Crous P."/>
            <person name="Smith M.E."/>
        </authorList>
    </citation>
    <scope>NUCLEOTIDE SEQUENCE</scope>
    <source>
        <strain evidence="2">NBRC 100468</strain>
    </source>
</reference>
<feature type="region of interest" description="Disordered" evidence="1">
    <location>
        <begin position="248"/>
        <end position="297"/>
    </location>
</feature>
<evidence type="ECO:0000313" key="2">
    <source>
        <dbReference type="EMBL" id="KAJ1915999.1"/>
    </source>
</evidence>
<dbReference type="InterPro" id="IPR039997">
    <property type="entry name" value="TFE"/>
</dbReference>
<dbReference type="EMBL" id="JANBPU010000120">
    <property type="protein sequence ID" value="KAJ1915999.1"/>
    <property type="molecule type" value="Genomic_DNA"/>
</dbReference>
<feature type="compositionally biased region" description="Polar residues" evidence="1">
    <location>
        <begin position="423"/>
        <end position="434"/>
    </location>
</feature>
<dbReference type="Gene3D" id="3.30.40.10">
    <property type="entry name" value="Zinc/RING finger domain, C3HC4 (zinc finger)"/>
    <property type="match status" value="1"/>
</dbReference>
<protein>
    <recommendedName>
        <fullName evidence="4">Transcription initiation factor IIE subunit alpha</fullName>
    </recommendedName>
</protein>
<feature type="compositionally biased region" description="Polar residues" evidence="1">
    <location>
        <begin position="397"/>
        <end position="412"/>
    </location>
</feature>
<evidence type="ECO:0000256" key="1">
    <source>
        <dbReference type="SAM" id="MobiDB-lite"/>
    </source>
</evidence>
<name>A0A9W8A130_9FUNG</name>
<evidence type="ECO:0000313" key="3">
    <source>
        <dbReference type="Proteomes" id="UP001150538"/>
    </source>
</evidence>
<feature type="region of interest" description="Disordered" evidence="1">
    <location>
        <begin position="389"/>
        <end position="434"/>
    </location>
</feature>
<comment type="caution">
    <text evidence="2">The sequence shown here is derived from an EMBL/GenBank/DDBJ whole genome shotgun (WGS) entry which is preliminary data.</text>
</comment>